<dbReference type="InterPro" id="IPR011044">
    <property type="entry name" value="Quino_amine_DH_bsu"/>
</dbReference>
<dbReference type="PANTHER" id="PTHR19871">
    <property type="entry name" value="BETA TRANSDUCIN-RELATED PROTEIN"/>
    <property type="match status" value="1"/>
</dbReference>
<evidence type="ECO:0008006" key="4">
    <source>
        <dbReference type="Google" id="ProtNLM"/>
    </source>
</evidence>
<evidence type="ECO:0000313" key="2">
    <source>
        <dbReference type="EMBL" id="CAF1017223.1"/>
    </source>
</evidence>
<feature type="region of interest" description="Disordered" evidence="1">
    <location>
        <begin position="1025"/>
        <end position="1052"/>
    </location>
</feature>
<dbReference type="Proteomes" id="UP000663852">
    <property type="component" value="Unassembled WGS sequence"/>
</dbReference>
<dbReference type="InterPro" id="IPR052752">
    <property type="entry name" value="NACHT-WD_repeat"/>
</dbReference>
<sequence length="1893" mass="216403">MVAQQSTCIDLRAMKSSYYLNVLRGRTQELPDVRSRIVRVFVSSTFTGSFIHLFFLSPHICSLIDTLAERDSLIENIFPKLKDYCRQQYGLEFQYVDMRWGITIESANNHGEVVTCLKEIELCKKYSVATNFVVLLSHRYGSRPISAKIHAPLFELLEKTALDEQNGIHDSDLLAQWYKIDTNCIPHAYILQNISLLIPNFISKDTNEVKQANEQWKKVSERLRTCLRRAAELCLQRGQISESDYDEFFISITEKEIVNGILGAKDANERTLCFLRDIVDIRDHLSDDKAAKYIDMSSSSAIDEDAEKLLERLKTVRIPTALKSSNIYKYKVRWSPDGITKQHHSEYLEQFNDDFYRSMKKQIDRCAQARLKITPNELQHEVLEHAIQCKTYVSKFHGRTDVLSKLEAYINIKNEGRPCVVHGESGCGKTSVLAKTATEVFKWWPKRSVSVVLRFLGTTPTSSTIYKTLLSISRQICEIYSISMTAYPTVNQLRDQLELNIFPQIPDNEYLLILLDSIDQLQTDAYNCKWLPLQFPFNVKCIVSTLPDHGDILKNLKELLWGNDKPFVVVPPFEPATVETVYNDWLAMKQRSLSDEQRLFIKNFMNKRNEILPLFMKLVFDIISVWHSYDTIDEHLNYLHDVDDCIRYLFQHLQVIHHPLLFSRALCYMTACRSGISQNELEDVLSLDDDVLKSVFQHYIPPVRRLPGILWTRIRNDLDEYITEKEVDDAPVIYWYHRRFIEVARELYVSNLNADDRLAVFQNMVDLFKETWKGKNKPFIIDDPKLVQKYKLDQSGGKIQANRFTTSQPTEFIDSDGHVQYNKRKLNELPQFLSKLAPDIALPIAAAEVLFNYSFMHAKFGVSPFVDVIQDIEQFENQTNFKVIETVREILKEIKYLSMAYLICGHLLNEYPDNYAFELAARFVTVYGLKANLTNLIQQCDEQSPRHCALIVPYSQLQPPGNGLLYSLNKHTTPVVDIDFVNGESAAITLSNKVVVINMRNGDAVIDVNLPKIDEPYLNSTTFSSAVSTDDNKKSSKLISSDDSDTDDSNSEDENRFKQYMFLTNSAHNIYLVSNHGDVKFHRRSTRRFLLVDVVSFKQGICIFAEEGTNSVECWHLGQNKLFAKLDLETKSSLKQVFCFRGSRFMLTVVLHDGTILFYILNGSQFENLATIDAGPHLDTVYPDKDHLICTFDANTPIDFAYIDMKVIRASSEVLTENQINTTLVKFDPPIISKPYHQIIIPKNRSQSKGMSMELFFIIITKGALYIVHICSGREISYVCIPGECHTAAISAGSPHIVFAARQGIMNIYKWRCVATKDEDVKNKVDIHHGYQLFVTIDISSSAILTIAPSQDSAGLFLCSLENGAINAYHSFAAKDAANKIPPFPRTTEVIHSLQLYEKIAVTLDKSKRELASWSYQHFTAIESRYLFPGTIKIDHYAVLSDTAIAIITNTHFVEVYGLNSLNKPALCRFNLSCPSQVFAIDDKTFVLLSNNGSLRYMQHNKHKFNQTATKQLNIKCAKLFSSVITFNSQRTLIVLADDQYSLAICTTNEILYMNINLPSSFVSKVTSDLTQNYLIFYLENKSLISCRIESSSKPSCQLIPFGNADLYDVKKNCLSRILHDENQLYIHNLNSKTSHEFIQLENTCELMCVNESGDYVFVIVKPRILYMYRVKDRRQLARLFVYDHVTTMVATNDFIVMGMNDRRLLTLLIADPDDPELKTKIQALPSRQLKRDSHSAARKLVEQMDAFEDMSSDDNDSDLEENANDKDDSGPNIYAVKRTKAPTTSYRFVHRLNCKFTASKMKIDQFARTCFCDNPQGEAVTDDSDVDADDNNDVIIANTSLVPETHNLDEIREKTIEHEQQQIKGVQLANANTTNPTIINDYSVTSSTCALQ</sequence>
<reference evidence="2" key="1">
    <citation type="submission" date="2021-02" db="EMBL/GenBank/DDBJ databases">
        <authorList>
            <person name="Nowell W R."/>
        </authorList>
    </citation>
    <scope>NUCLEOTIDE SEQUENCE</scope>
</reference>
<organism evidence="2 3">
    <name type="scientific">Adineta ricciae</name>
    <name type="common">Rotifer</name>
    <dbReference type="NCBI Taxonomy" id="249248"/>
    <lineage>
        <taxon>Eukaryota</taxon>
        <taxon>Metazoa</taxon>
        <taxon>Spiralia</taxon>
        <taxon>Gnathifera</taxon>
        <taxon>Rotifera</taxon>
        <taxon>Eurotatoria</taxon>
        <taxon>Bdelloidea</taxon>
        <taxon>Adinetida</taxon>
        <taxon>Adinetidae</taxon>
        <taxon>Adineta</taxon>
    </lineage>
</organism>
<dbReference type="EMBL" id="CAJNOJ010000067">
    <property type="protein sequence ID" value="CAF1017223.1"/>
    <property type="molecule type" value="Genomic_DNA"/>
</dbReference>
<dbReference type="InterPro" id="IPR027417">
    <property type="entry name" value="P-loop_NTPase"/>
</dbReference>
<dbReference type="OrthoDB" id="2325716at2759"/>
<dbReference type="SUPFAM" id="SSF69322">
    <property type="entry name" value="Tricorn protease domain 2"/>
    <property type="match status" value="1"/>
</dbReference>
<dbReference type="Gene3D" id="3.40.50.300">
    <property type="entry name" value="P-loop containing nucleotide triphosphate hydrolases"/>
    <property type="match status" value="1"/>
</dbReference>
<name>A0A814I0V1_ADIRI</name>
<dbReference type="PANTHER" id="PTHR19871:SF14">
    <property type="entry name" value="DUF4062 DOMAIN-CONTAINING PROTEIN"/>
    <property type="match status" value="1"/>
</dbReference>
<evidence type="ECO:0000256" key="1">
    <source>
        <dbReference type="SAM" id="MobiDB-lite"/>
    </source>
</evidence>
<feature type="region of interest" description="Disordered" evidence="1">
    <location>
        <begin position="1750"/>
        <end position="1774"/>
    </location>
</feature>
<feature type="compositionally biased region" description="Acidic residues" evidence="1">
    <location>
        <begin position="1750"/>
        <end position="1763"/>
    </location>
</feature>
<evidence type="ECO:0000313" key="3">
    <source>
        <dbReference type="Proteomes" id="UP000663852"/>
    </source>
</evidence>
<feature type="compositionally biased region" description="Acidic residues" evidence="1">
    <location>
        <begin position="1042"/>
        <end position="1052"/>
    </location>
</feature>
<proteinExistence type="predicted"/>
<dbReference type="SUPFAM" id="SSF52540">
    <property type="entry name" value="P-loop containing nucleoside triphosphate hydrolases"/>
    <property type="match status" value="1"/>
</dbReference>
<protein>
    <recommendedName>
        <fullName evidence="4">NACHT domain-containing protein</fullName>
    </recommendedName>
</protein>
<comment type="caution">
    <text evidence="2">The sequence shown here is derived from an EMBL/GenBank/DDBJ whole genome shotgun (WGS) entry which is preliminary data.</text>
</comment>
<gene>
    <name evidence="2" type="ORF">EDS130_LOCUS15697</name>
</gene>
<accession>A0A814I0V1</accession>
<dbReference type="SUPFAM" id="SSF50969">
    <property type="entry name" value="YVTN repeat-like/Quinoprotein amine dehydrogenase"/>
    <property type="match status" value="1"/>
</dbReference>